<comment type="caution">
    <text evidence="2">The sequence shown here is derived from an EMBL/GenBank/DDBJ whole genome shotgun (WGS) entry which is preliminary data.</text>
</comment>
<gene>
    <name evidence="2" type="ORF">VP01_4858g1</name>
</gene>
<feature type="non-terminal residue" evidence="2">
    <location>
        <position position="1"/>
    </location>
</feature>
<name>A0A0L6UN37_9BASI</name>
<sequence length="98" mass="11152">ILFTLRVRPINKKAHTISEELENINQNTHEKENIKILKFKINEKITGRNESLSHKDHKSNSIIKPEVGGIKRIKKLGPKLVKTHNKHPGTNSQNGGMD</sequence>
<organism evidence="2 3">
    <name type="scientific">Puccinia sorghi</name>
    <dbReference type="NCBI Taxonomy" id="27349"/>
    <lineage>
        <taxon>Eukaryota</taxon>
        <taxon>Fungi</taxon>
        <taxon>Dikarya</taxon>
        <taxon>Basidiomycota</taxon>
        <taxon>Pucciniomycotina</taxon>
        <taxon>Pucciniomycetes</taxon>
        <taxon>Pucciniales</taxon>
        <taxon>Pucciniaceae</taxon>
        <taxon>Puccinia</taxon>
    </lineage>
</organism>
<dbReference type="Proteomes" id="UP000037035">
    <property type="component" value="Unassembled WGS sequence"/>
</dbReference>
<dbReference type="VEuPathDB" id="FungiDB:VP01_4858g1"/>
<protein>
    <submittedName>
        <fullName evidence="2">Uncharacterized protein</fullName>
    </submittedName>
</protein>
<reference evidence="2 3" key="1">
    <citation type="submission" date="2015-08" db="EMBL/GenBank/DDBJ databases">
        <title>Next Generation Sequencing and Analysis of the Genome of Puccinia sorghi L Schw, the Causal Agent of Maize Common Rust.</title>
        <authorList>
            <person name="Rochi L."/>
            <person name="Burguener G."/>
            <person name="Darino M."/>
            <person name="Turjanski A."/>
            <person name="Kreff E."/>
            <person name="Dieguez M.J."/>
            <person name="Sacco F."/>
        </authorList>
    </citation>
    <scope>NUCLEOTIDE SEQUENCE [LARGE SCALE GENOMIC DNA]</scope>
    <source>
        <strain evidence="2 3">RO10H11247</strain>
    </source>
</reference>
<keyword evidence="3" id="KW-1185">Reference proteome</keyword>
<evidence type="ECO:0000256" key="1">
    <source>
        <dbReference type="SAM" id="MobiDB-lite"/>
    </source>
</evidence>
<feature type="compositionally biased region" description="Polar residues" evidence="1">
    <location>
        <begin position="88"/>
        <end position="98"/>
    </location>
</feature>
<proteinExistence type="predicted"/>
<feature type="region of interest" description="Disordered" evidence="1">
    <location>
        <begin position="77"/>
        <end position="98"/>
    </location>
</feature>
<evidence type="ECO:0000313" key="3">
    <source>
        <dbReference type="Proteomes" id="UP000037035"/>
    </source>
</evidence>
<dbReference type="AlphaFoldDB" id="A0A0L6UN37"/>
<dbReference type="EMBL" id="LAVV01010007">
    <property type="protein sequence ID" value="KNZ49682.1"/>
    <property type="molecule type" value="Genomic_DNA"/>
</dbReference>
<accession>A0A0L6UN37</accession>
<evidence type="ECO:0000313" key="2">
    <source>
        <dbReference type="EMBL" id="KNZ49682.1"/>
    </source>
</evidence>
<feature type="compositionally biased region" description="Basic residues" evidence="1">
    <location>
        <begin position="77"/>
        <end position="87"/>
    </location>
</feature>